<dbReference type="EMBL" id="FOQE01000012">
    <property type="protein sequence ID" value="SFH68301.1"/>
    <property type="molecule type" value="Genomic_DNA"/>
</dbReference>
<dbReference type="InterPro" id="IPR006140">
    <property type="entry name" value="D-isomer_DH_NAD-bd"/>
</dbReference>
<proteinExistence type="inferred from homology"/>
<accession>A0A1I3C2T8</accession>
<evidence type="ECO:0000256" key="11">
    <source>
        <dbReference type="ARBA" id="ARBA00048731"/>
    </source>
</evidence>
<dbReference type="SUPFAM" id="SSF52283">
    <property type="entry name" value="Formate/glycerate dehydrogenase catalytic domain-like"/>
    <property type="match status" value="1"/>
</dbReference>
<comment type="function">
    <text evidence="1">Catalyzes the reversible oxidation of 3-phospho-D-glycerate to 3-phosphonooxypyruvate, the first step of the phosphorylated L-serine biosynthesis pathway. Also catalyzes the reversible oxidation of 2-hydroxyglutarate to 2-oxoglutarate.</text>
</comment>
<protein>
    <recommendedName>
        <fullName evidence="6">D-3-phosphoglycerate dehydrogenase</fullName>
        <ecNumber evidence="4">1.1.1.399</ecNumber>
        <ecNumber evidence="5">1.1.1.95</ecNumber>
    </recommendedName>
    <alternativeName>
        <fullName evidence="9">2-oxoglutarate reductase</fullName>
    </alternativeName>
</protein>
<evidence type="ECO:0000256" key="8">
    <source>
        <dbReference type="ARBA" id="ARBA00023027"/>
    </source>
</evidence>
<dbReference type="GO" id="GO:0051287">
    <property type="term" value="F:NAD binding"/>
    <property type="evidence" value="ECO:0007669"/>
    <property type="project" value="InterPro"/>
</dbReference>
<evidence type="ECO:0000256" key="6">
    <source>
        <dbReference type="ARBA" id="ARBA00021582"/>
    </source>
</evidence>
<dbReference type="OrthoDB" id="9805416at2"/>
<reference evidence="14 15" key="1">
    <citation type="submission" date="2016-10" db="EMBL/GenBank/DDBJ databases">
        <authorList>
            <person name="de Groot N.N."/>
        </authorList>
    </citation>
    <scope>NUCLEOTIDE SEQUENCE [LARGE SCALE GENOMIC DNA]</scope>
    <source>
        <strain evidence="14 15">DSM 27630</strain>
    </source>
</reference>
<dbReference type="Proteomes" id="UP000198668">
    <property type="component" value="Unassembled WGS sequence"/>
</dbReference>
<dbReference type="PROSITE" id="PS51671">
    <property type="entry name" value="ACT"/>
    <property type="match status" value="1"/>
</dbReference>
<evidence type="ECO:0000313" key="15">
    <source>
        <dbReference type="Proteomes" id="UP000198668"/>
    </source>
</evidence>
<comment type="catalytic activity">
    <reaction evidence="11">
        <text>(2R)-3-phosphoglycerate + NAD(+) = 3-phosphooxypyruvate + NADH + H(+)</text>
        <dbReference type="Rhea" id="RHEA:12641"/>
        <dbReference type="ChEBI" id="CHEBI:15378"/>
        <dbReference type="ChEBI" id="CHEBI:18110"/>
        <dbReference type="ChEBI" id="CHEBI:57540"/>
        <dbReference type="ChEBI" id="CHEBI:57945"/>
        <dbReference type="ChEBI" id="CHEBI:58272"/>
        <dbReference type="EC" id="1.1.1.95"/>
    </reaction>
</comment>
<dbReference type="InterPro" id="IPR045865">
    <property type="entry name" value="ACT-like_dom_sf"/>
</dbReference>
<name>A0A1I3C2T8_9LACT</name>
<dbReference type="PANTHER" id="PTHR42938">
    <property type="entry name" value="FORMATE DEHYDROGENASE 1"/>
    <property type="match status" value="1"/>
</dbReference>
<feature type="domain" description="ACT" evidence="13">
    <location>
        <begin position="316"/>
        <end position="389"/>
    </location>
</feature>
<gene>
    <name evidence="14" type="ORF">SAMN04489868_1127</name>
</gene>
<dbReference type="EC" id="1.1.1.399" evidence="4"/>
<evidence type="ECO:0000256" key="3">
    <source>
        <dbReference type="ARBA" id="ARBA00005854"/>
    </source>
</evidence>
<dbReference type="RefSeq" id="WP_092092066.1">
    <property type="nucleotide sequence ID" value="NZ_FOQE01000012.1"/>
</dbReference>
<comment type="pathway">
    <text evidence="2">Amino-acid biosynthesis; L-serine biosynthesis; L-serine from 3-phospho-D-glycerate: step 1/3.</text>
</comment>
<dbReference type="CDD" id="cd12174">
    <property type="entry name" value="PGDH_like_3"/>
    <property type="match status" value="1"/>
</dbReference>
<organism evidence="14 15">
    <name type="scientific">Pisciglobus halotolerans</name>
    <dbReference type="NCBI Taxonomy" id="745365"/>
    <lineage>
        <taxon>Bacteria</taxon>
        <taxon>Bacillati</taxon>
        <taxon>Bacillota</taxon>
        <taxon>Bacilli</taxon>
        <taxon>Lactobacillales</taxon>
        <taxon>Carnobacteriaceae</taxon>
    </lineage>
</organism>
<evidence type="ECO:0000259" key="13">
    <source>
        <dbReference type="PROSITE" id="PS51671"/>
    </source>
</evidence>
<dbReference type="Gene3D" id="3.40.50.720">
    <property type="entry name" value="NAD(P)-binding Rossmann-like Domain"/>
    <property type="match status" value="2"/>
</dbReference>
<dbReference type="SUPFAM" id="SSF55021">
    <property type="entry name" value="ACT-like"/>
    <property type="match status" value="1"/>
</dbReference>
<comment type="catalytic activity">
    <reaction evidence="10">
        <text>(R)-2-hydroxyglutarate + NAD(+) = 2-oxoglutarate + NADH + H(+)</text>
        <dbReference type="Rhea" id="RHEA:49612"/>
        <dbReference type="ChEBI" id="CHEBI:15378"/>
        <dbReference type="ChEBI" id="CHEBI:15801"/>
        <dbReference type="ChEBI" id="CHEBI:16810"/>
        <dbReference type="ChEBI" id="CHEBI:57540"/>
        <dbReference type="ChEBI" id="CHEBI:57945"/>
        <dbReference type="EC" id="1.1.1.399"/>
    </reaction>
</comment>
<dbReference type="InterPro" id="IPR029752">
    <property type="entry name" value="D-isomer_DH_CS1"/>
</dbReference>
<dbReference type="Pfam" id="PF00389">
    <property type="entry name" value="2-Hacid_dh"/>
    <property type="match status" value="1"/>
</dbReference>
<evidence type="ECO:0000256" key="1">
    <source>
        <dbReference type="ARBA" id="ARBA00003800"/>
    </source>
</evidence>
<evidence type="ECO:0000313" key="14">
    <source>
        <dbReference type="EMBL" id="SFH68301.1"/>
    </source>
</evidence>
<dbReference type="Gene3D" id="3.30.70.260">
    <property type="match status" value="1"/>
</dbReference>
<evidence type="ECO:0000256" key="2">
    <source>
        <dbReference type="ARBA" id="ARBA00005216"/>
    </source>
</evidence>
<keyword evidence="7 12" id="KW-0560">Oxidoreductase</keyword>
<sequence>MFNINSYNEIAAEGLELFEKEQYALDVTDDPDGILLRSADLHGTVLPLQLKGIARAGAGTNNIPLKECSERGIVVFNTPGANANAVKELVLASLLLAARPILEGAMWAKTLKGPDAVQKAEAEKKRFVGSELAGKRLGVIGLGSIGAMVANDAYRLGMEVRGYDPYLSVDTAWKISRHVIRVESIEEVLETCDYITVHVPLMPETAKMIDAESIQRIKKNAVLLNFSRGGLVDIEAVVEALEERRLAQYMTDFVDERLLGIEGAVVLPHLGAATAEAETNCSVMAAETLKYFLETGNIRHSVNFPHVEMAFRSPIRLAIANRNVTNRIGQMSAILAEQGINIVNILNRSKGDYAYTLIDIDEIDADQLGHIANKVRQLEGILSVRVIRPLNRKEGIAHGSDQSV</sequence>
<dbReference type="Pfam" id="PF02826">
    <property type="entry name" value="2-Hacid_dh_C"/>
    <property type="match status" value="1"/>
</dbReference>
<dbReference type="EC" id="1.1.1.95" evidence="5"/>
<keyword evidence="15" id="KW-1185">Reference proteome</keyword>
<dbReference type="GO" id="GO:0004617">
    <property type="term" value="F:phosphoglycerate dehydrogenase activity"/>
    <property type="evidence" value="ECO:0007669"/>
    <property type="project" value="UniProtKB-EC"/>
</dbReference>
<dbReference type="PROSITE" id="PS00065">
    <property type="entry name" value="D_2_HYDROXYACID_DH_1"/>
    <property type="match status" value="1"/>
</dbReference>
<dbReference type="PANTHER" id="PTHR42938:SF47">
    <property type="entry name" value="HYDROXYPYRUVATE REDUCTASE"/>
    <property type="match status" value="1"/>
</dbReference>
<evidence type="ECO:0000256" key="5">
    <source>
        <dbReference type="ARBA" id="ARBA00013143"/>
    </source>
</evidence>
<dbReference type="InterPro" id="IPR002912">
    <property type="entry name" value="ACT_dom"/>
</dbReference>
<keyword evidence="8" id="KW-0520">NAD</keyword>
<evidence type="ECO:0000256" key="9">
    <source>
        <dbReference type="ARBA" id="ARBA00030455"/>
    </source>
</evidence>
<dbReference type="SUPFAM" id="SSF51735">
    <property type="entry name" value="NAD(P)-binding Rossmann-fold domains"/>
    <property type="match status" value="1"/>
</dbReference>
<dbReference type="InterPro" id="IPR006139">
    <property type="entry name" value="D-isomer_2_OHA_DH_cat_dom"/>
</dbReference>
<dbReference type="UniPathway" id="UPA00135">
    <property type="reaction ID" value="UER00196"/>
</dbReference>
<evidence type="ECO:0000256" key="4">
    <source>
        <dbReference type="ARBA" id="ARBA00013001"/>
    </source>
</evidence>
<comment type="similarity">
    <text evidence="3 12">Belongs to the D-isomer specific 2-hydroxyacid dehydrogenase family.</text>
</comment>
<dbReference type="InterPro" id="IPR036291">
    <property type="entry name" value="NAD(P)-bd_dom_sf"/>
</dbReference>
<evidence type="ECO:0000256" key="7">
    <source>
        <dbReference type="ARBA" id="ARBA00023002"/>
    </source>
</evidence>
<evidence type="ECO:0000256" key="10">
    <source>
        <dbReference type="ARBA" id="ARBA00048126"/>
    </source>
</evidence>
<evidence type="ECO:0000256" key="12">
    <source>
        <dbReference type="RuleBase" id="RU003719"/>
    </source>
</evidence>
<dbReference type="AlphaFoldDB" id="A0A1I3C2T8"/>